<gene>
    <name evidence="1" type="ORF">GLOINDRAFT_33482</name>
</gene>
<evidence type="ECO:0008006" key="2">
    <source>
        <dbReference type="Google" id="ProtNLM"/>
    </source>
</evidence>
<dbReference type="HOGENOM" id="CLU_1267486_0_0_1"/>
<organism evidence="1">
    <name type="scientific">Rhizophagus irregularis (strain DAOM 181602 / DAOM 197198 / MUCL 43194)</name>
    <name type="common">Arbuscular mycorrhizal fungus</name>
    <name type="synonym">Glomus intraradices</name>
    <dbReference type="NCBI Taxonomy" id="747089"/>
    <lineage>
        <taxon>Eukaryota</taxon>
        <taxon>Fungi</taxon>
        <taxon>Fungi incertae sedis</taxon>
        <taxon>Mucoromycota</taxon>
        <taxon>Glomeromycotina</taxon>
        <taxon>Glomeromycetes</taxon>
        <taxon>Glomerales</taxon>
        <taxon>Glomeraceae</taxon>
        <taxon>Rhizophagus</taxon>
    </lineage>
</organism>
<evidence type="ECO:0000313" key="1">
    <source>
        <dbReference type="EMBL" id="ESA06965.1"/>
    </source>
</evidence>
<sequence>MYWQSWETFVANYDAFRTNLLIKCGKESARLSELYRGTHGTQSTLDIEVELKELSVCCAKQQFPCVELTDKKSNSIDWVKGENVIVNGTSALWEDAFVIRKKVQNNKKNKKYILILHQCKYYLSGMYYTAEDFNNKHRKNLLVSASTTKKLQNILFKRQHITVAFMIQPFGDPISTPDCLVIMKSNFKDINPNFSDISWMINEISGIGKITTSEIIET</sequence>
<dbReference type="EMBL" id="KI290917">
    <property type="protein sequence ID" value="ESA06965.1"/>
    <property type="molecule type" value="Genomic_DNA"/>
</dbReference>
<dbReference type="AlphaFoldDB" id="U9TFP2"/>
<name>U9TFP2_RHIID</name>
<reference evidence="1" key="1">
    <citation type="submission" date="2013-07" db="EMBL/GenBank/DDBJ databases">
        <title>The genome of an arbuscular mycorrhizal fungus provides insights into the evolution of the oldest plant symbiosis.</title>
        <authorList>
            <consortium name="DOE Joint Genome Institute"/>
            <person name="Tisserant E."/>
            <person name="Malbreil M."/>
            <person name="Kuo A."/>
            <person name="Kohler A."/>
            <person name="Symeonidi A."/>
            <person name="Balestrini R."/>
            <person name="Charron P."/>
            <person name="Duensing N."/>
            <person name="Frei-dit-Frey N."/>
            <person name="Gianinazzi-Pearson V."/>
            <person name="Gilbert B."/>
            <person name="Handa Y."/>
            <person name="Hijri M."/>
            <person name="Kaul R."/>
            <person name="Kawaguchi M."/>
            <person name="Krajinski F."/>
            <person name="Lammers P."/>
            <person name="Lapierre D."/>
            <person name="Masclaux F.G."/>
            <person name="Murat C."/>
            <person name="Morin E."/>
            <person name="Ndikumana S."/>
            <person name="Pagni M."/>
            <person name="Petitpierre D."/>
            <person name="Requena N."/>
            <person name="Rosikiewicz P."/>
            <person name="Riley R."/>
            <person name="Saito K."/>
            <person name="San Clemente H."/>
            <person name="Shapiro H."/>
            <person name="van Tuinen D."/>
            <person name="Becard G."/>
            <person name="Bonfante P."/>
            <person name="Paszkowski U."/>
            <person name="Shachar-Hill Y."/>
            <person name="Young J.P."/>
            <person name="Sanders I.R."/>
            <person name="Henrissat B."/>
            <person name="Rensing S.A."/>
            <person name="Grigoriev I.V."/>
            <person name="Corradi N."/>
            <person name="Roux C."/>
            <person name="Martin F."/>
        </authorList>
    </citation>
    <scope>NUCLEOTIDE SEQUENCE</scope>
    <source>
        <strain evidence="1">DAOM 197198</strain>
    </source>
</reference>
<dbReference type="VEuPathDB" id="FungiDB:RhiirFUN_004903"/>
<proteinExistence type="predicted"/>
<accession>U9TFP2</accession>
<protein>
    <recommendedName>
        <fullName evidence="2">Crinkler family protein</fullName>
    </recommendedName>
</protein>